<dbReference type="InterPro" id="IPR030395">
    <property type="entry name" value="GP_PDE_dom"/>
</dbReference>
<reference evidence="2" key="1">
    <citation type="submission" date="2021-11" db="EMBL/GenBank/DDBJ databases">
        <title>Description of novel Flavobacterium species.</title>
        <authorList>
            <person name="Saticioglu I.B."/>
            <person name="Ay H."/>
            <person name="Altun S."/>
            <person name="Duman M."/>
        </authorList>
    </citation>
    <scope>NUCLEOTIDE SEQUENCE</scope>
    <source>
        <strain evidence="2">F-126</strain>
    </source>
</reference>
<gene>
    <name evidence="2" type="ORF">LNQ34_07470</name>
</gene>
<dbReference type="CDD" id="cd08566">
    <property type="entry name" value="GDPD_AtGDE_like"/>
    <property type="match status" value="1"/>
</dbReference>
<organism evidence="2 3">
    <name type="scientific">Flavobacterium lipolyticum</name>
    <dbReference type="NCBI Taxonomy" id="2893754"/>
    <lineage>
        <taxon>Bacteria</taxon>
        <taxon>Pseudomonadati</taxon>
        <taxon>Bacteroidota</taxon>
        <taxon>Flavobacteriia</taxon>
        <taxon>Flavobacteriales</taxon>
        <taxon>Flavobacteriaceae</taxon>
        <taxon>Flavobacterium</taxon>
    </lineage>
</organism>
<comment type="caution">
    <text evidence="2">The sequence shown here is derived from an EMBL/GenBank/DDBJ whole genome shotgun (WGS) entry which is preliminary data.</text>
</comment>
<accession>A0ABS8LYF9</accession>
<dbReference type="Gene3D" id="3.20.20.190">
    <property type="entry name" value="Phosphatidylinositol (PI) phosphodiesterase"/>
    <property type="match status" value="1"/>
</dbReference>
<name>A0ABS8LYF9_9FLAO</name>
<keyword evidence="3" id="KW-1185">Reference proteome</keyword>
<dbReference type="InterPro" id="IPR017946">
    <property type="entry name" value="PLC-like_Pdiesterase_TIM-brl"/>
</dbReference>
<dbReference type="PANTHER" id="PTHR46211">
    <property type="entry name" value="GLYCEROPHOSPHORYL DIESTER PHOSPHODIESTERASE"/>
    <property type="match status" value="1"/>
</dbReference>
<protein>
    <submittedName>
        <fullName evidence="2">Glycerophosphodiester phosphodiesterase family protein</fullName>
    </submittedName>
</protein>
<feature type="domain" description="GP-PDE" evidence="1">
    <location>
        <begin position="229"/>
        <end position="504"/>
    </location>
</feature>
<evidence type="ECO:0000313" key="2">
    <source>
        <dbReference type="EMBL" id="MCC9017606.1"/>
    </source>
</evidence>
<evidence type="ECO:0000259" key="1">
    <source>
        <dbReference type="PROSITE" id="PS51704"/>
    </source>
</evidence>
<dbReference type="Pfam" id="PF03009">
    <property type="entry name" value="GDPD"/>
    <property type="match status" value="1"/>
</dbReference>
<dbReference type="RefSeq" id="WP_229999100.1">
    <property type="nucleotide sequence ID" value="NZ_JAJJMN010000001.1"/>
</dbReference>
<dbReference type="PANTHER" id="PTHR46211:SF14">
    <property type="entry name" value="GLYCEROPHOSPHODIESTER PHOSPHODIESTERASE"/>
    <property type="match status" value="1"/>
</dbReference>
<dbReference type="SUPFAM" id="SSF51695">
    <property type="entry name" value="PLC-like phosphodiesterases"/>
    <property type="match status" value="1"/>
</dbReference>
<dbReference type="Proteomes" id="UP001430700">
    <property type="component" value="Unassembled WGS sequence"/>
</dbReference>
<dbReference type="PROSITE" id="PS51704">
    <property type="entry name" value="GP_PDE"/>
    <property type="match status" value="1"/>
</dbReference>
<sequence length="560" mass="63444">MKSINLYFKKINQKGLFFLSQLLFFLSITTVLGQEKVALNTTAEISLLNIFSPDADLSGGIIGEVLGNGNIQIEVWTYDESRPFKKGTLIYKLSTTATTNNFAGTSFTQTKNSMTSSDAAWLSNYPDTWETADIKRALWAIDKSRYDKSQKTSIYNFLSTNIKVNIFVFTTNATFSRIKVPGIGVIGSAGGNLQFDSNHFCYNLDNSGDPICTIWSKIKSPNLEHGSNLVFAAHRGYWGYDLGNGPPENTPEAIKAALKYTKVIESDITRTKDNLIVVSHDYYLPRLTNYSGPDTDYIYDKTLNELKTLKLRKRNGTVSDNNFITFSDLLDEMIANKTILTIDIKSAKSRNQMYTKECIARCDYDPLLNPTNADRMQKEDYMLILRKCIEVANTKNALKYVAFKVTYTYEDIVNGMPADFDKNLLSKILYFPVLQPGGDIQSKAQFIDTWYSTAGNKIMAFETNFKSESESTINSFSRGGKLYGNLFEYTYKITGLRPGIYSEEAMGPKGNVDRWAQWNIKDMRIDVRGDHYFLNSIPYFNISVLTTDRPDIWSQVQSNF</sequence>
<proteinExistence type="predicted"/>
<evidence type="ECO:0000313" key="3">
    <source>
        <dbReference type="Proteomes" id="UP001430700"/>
    </source>
</evidence>
<dbReference type="EMBL" id="JAJJMN010000001">
    <property type="protein sequence ID" value="MCC9017606.1"/>
    <property type="molecule type" value="Genomic_DNA"/>
</dbReference>